<keyword evidence="3" id="KW-0808">Transferase</keyword>
<dbReference type="GO" id="GO:0005524">
    <property type="term" value="F:ATP binding"/>
    <property type="evidence" value="ECO:0007669"/>
    <property type="project" value="UniProtKB-UniRule"/>
</dbReference>
<evidence type="ECO:0000256" key="2">
    <source>
        <dbReference type="ARBA" id="ARBA00022527"/>
    </source>
</evidence>
<dbReference type="EC" id="2.7.11.1" evidence="1"/>
<feature type="region of interest" description="Disordered" evidence="9">
    <location>
        <begin position="1"/>
        <end position="31"/>
    </location>
</feature>
<feature type="region of interest" description="Disordered" evidence="9">
    <location>
        <begin position="587"/>
        <end position="664"/>
    </location>
</feature>
<dbReference type="Pfam" id="PF12063">
    <property type="entry name" value="ATG1-like_MIT1"/>
    <property type="match status" value="1"/>
</dbReference>
<dbReference type="GO" id="GO:0004674">
    <property type="term" value="F:protein serine/threonine kinase activity"/>
    <property type="evidence" value="ECO:0007669"/>
    <property type="project" value="UniProtKB-KW"/>
</dbReference>
<dbReference type="OrthoDB" id="346907at2759"/>
<evidence type="ECO:0000313" key="12">
    <source>
        <dbReference type="Proteomes" id="UP000289152"/>
    </source>
</evidence>
<dbReference type="Gene3D" id="1.10.510.10">
    <property type="entry name" value="Transferase(Phosphotransferase) domain 1"/>
    <property type="match status" value="1"/>
</dbReference>
<dbReference type="GO" id="GO:0042594">
    <property type="term" value="P:response to starvation"/>
    <property type="evidence" value="ECO:0007669"/>
    <property type="project" value="TreeGrafter"/>
</dbReference>
<keyword evidence="2" id="KW-0723">Serine/threonine-protein kinase</keyword>
<dbReference type="EMBL" id="SDIL01000092">
    <property type="protein sequence ID" value="RXK36615.1"/>
    <property type="molecule type" value="Genomic_DNA"/>
</dbReference>
<keyword evidence="12" id="KW-1185">Reference proteome</keyword>
<dbReference type="GO" id="GO:0061709">
    <property type="term" value="P:reticulophagy"/>
    <property type="evidence" value="ECO:0007669"/>
    <property type="project" value="TreeGrafter"/>
</dbReference>
<dbReference type="GO" id="GO:0005829">
    <property type="term" value="C:cytosol"/>
    <property type="evidence" value="ECO:0007669"/>
    <property type="project" value="TreeGrafter"/>
</dbReference>
<dbReference type="AlphaFoldDB" id="A0A4Q1BFG6"/>
<dbReference type="InterPro" id="IPR048941">
    <property type="entry name" value="ATG1-like_MIT2"/>
</dbReference>
<evidence type="ECO:0000256" key="9">
    <source>
        <dbReference type="SAM" id="MobiDB-lite"/>
    </source>
</evidence>
<dbReference type="InterPro" id="IPR017441">
    <property type="entry name" value="Protein_kinase_ATP_BS"/>
</dbReference>
<dbReference type="Pfam" id="PF07714">
    <property type="entry name" value="PK_Tyr_Ser-Thr"/>
    <property type="match status" value="1"/>
</dbReference>
<evidence type="ECO:0000256" key="5">
    <source>
        <dbReference type="ARBA" id="ARBA00022777"/>
    </source>
</evidence>
<dbReference type="VEuPathDB" id="FungiDB:TREMEDRAFT_67767"/>
<feature type="compositionally biased region" description="Basic residues" evidence="9">
    <location>
        <begin position="22"/>
        <end position="31"/>
    </location>
</feature>
<dbReference type="InterPro" id="IPR008271">
    <property type="entry name" value="Ser/Thr_kinase_AS"/>
</dbReference>
<dbReference type="GO" id="GO:0000045">
    <property type="term" value="P:autophagosome assembly"/>
    <property type="evidence" value="ECO:0007669"/>
    <property type="project" value="TreeGrafter"/>
</dbReference>
<dbReference type="GO" id="GO:0000422">
    <property type="term" value="P:autophagy of mitochondrion"/>
    <property type="evidence" value="ECO:0007669"/>
    <property type="project" value="TreeGrafter"/>
</dbReference>
<feature type="region of interest" description="Disordered" evidence="9">
    <location>
        <begin position="368"/>
        <end position="388"/>
    </location>
</feature>
<dbReference type="Pfam" id="PF21127">
    <property type="entry name" value="ATG1-like_MIT2"/>
    <property type="match status" value="1"/>
</dbReference>
<organism evidence="11 12">
    <name type="scientific">Tremella mesenterica</name>
    <name type="common">Jelly fungus</name>
    <dbReference type="NCBI Taxonomy" id="5217"/>
    <lineage>
        <taxon>Eukaryota</taxon>
        <taxon>Fungi</taxon>
        <taxon>Dikarya</taxon>
        <taxon>Basidiomycota</taxon>
        <taxon>Agaricomycotina</taxon>
        <taxon>Tremellomycetes</taxon>
        <taxon>Tremellales</taxon>
        <taxon>Tremellaceae</taxon>
        <taxon>Tremella</taxon>
    </lineage>
</organism>
<feature type="domain" description="Protein kinase" evidence="10">
    <location>
        <begin position="37"/>
        <end position="359"/>
    </location>
</feature>
<evidence type="ECO:0000256" key="8">
    <source>
        <dbReference type="PROSITE-ProRule" id="PRU10141"/>
    </source>
</evidence>
<reference evidence="11 12" key="1">
    <citation type="submission" date="2016-06" db="EMBL/GenBank/DDBJ databases">
        <title>Evolution of pathogenesis and genome organization in the Tremellales.</title>
        <authorList>
            <person name="Cuomo C."/>
            <person name="Litvintseva A."/>
            <person name="Heitman J."/>
            <person name="Chen Y."/>
            <person name="Sun S."/>
            <person name="Springer D."/>
            <person name="Dromer F."/>
            <person name="Young S."/>
            <person name="Zeng Q."/>
            <person name="Chapman S."/>
            <person name="Gujja S."/>
            <person name="Saif S."/>
            <person name="Birren B."/>
        </authorList>
    </citation>
    <scope>NUCLEOTIDE SEQUENCE [LARGE SCALE GENOMIC DNA]</scope>
    <source>
        <strain evidence="11 12">ATCC 28783</strain>
    </source>
</reference>
<dbReference type="InterPro" id="IPR011009">
    <property type="entry name" value="Kinase-like_dom_sf"/>
</dbReference>
<proteinExistence type="predicted"/>
<dbReference type="GO" id="GO:0034045">
    <property type="term" value="C:phagophore assembly site membrane"/>
    <property type="evidence" value="ECO:0007669"/>
    <property type="project" value="TreeGrafter"/>
</dbReference>
<evidence type="ECO:0000256" key="1">
    <source>
        <dbReference type="ARBA" id="ARBA00012513"/>
    </source>
</evidence>
<dbReference type="InParanoid" id="A0A4Q1BFG6"/>
<dbReference type="InterPro" id="IPR022708">
    <property type="entry name" value="Atg1-like_tMIT"/>
</dbReference>
<keyword evidence="4 8" id="KW-0547">Nucleotide-binding</keyword>
<dbReference type="PANTHER" id="PTHR24348:SF22">
    <property type="entry name" value="NON-SPECIFIC SERINE_THREONINE PROTEIN KINASE"/>
    <property type="match status" value="1"/>
</dbReference>
<dbReference type="InterPro" id="IPR001245">
    <property type="entry name" value="Ser-Thr/Tyr_kinase_cat_dom"/>
</dbReference>
<dbReference type="GO" id="GO:0010506">
    <property type="term" value="P:regulation of autophagy"/>
    <property type="evidence" value="ECO:0007669"/>
    <property type="project" value="InterPro"/>
</dbReference>
<dbReference type="PROSITE" id="PS50011">
    <property type="entry name" value="PROTEIN_KINASE_DOM"/>
    <property type="match status" value="1"/>
</dbReference>
<accession>A0A4Q1BFG6</accession>
<sequence>MPPDTQARGGSSKDRDRGDKERHHHHHRHFKDKVGEYHIGAEIGKGSFATVYKGYHMAGLSSPFAIKAVDRQKLHSPKLTDNLMSEINILKMLHHRNIVALEDCYKSDTHVYLVMEYCTGSDLSLYLKKRGRIPTLDFVPRPGSWLPTANASEDGKIFWPHPPTGALDERITRSFAGQIAQALKFLRQHHLIHRDLKPQNLLLAPASAADLAEGHPYGVPVLKVADFGFARFLPAATMADTLCGSPLYMAPEILRYEKYDAKADLWSVGAILYEVCVGRPPFKAVNYGELLKKVEQGNDRIRFPDEARNVTGDTDSLPPGGLPVSDDIKSLIRQLLKRNPVERMSFDDFFACSVWEGYMTDNEEETMSFDASTDSSAVNFESESSGSRIREMADSGERSQEGFKPFIGPQQLFSEEALGLQPAVVPGQNLTTSPVEASPSTKQPSQSFRPVRRTEPKYYLSDEVPVLEVSTINPPTATSTTTVRADPRPISSISRRPSIRDAGSVEEPPLVTPTSATLTGGVFARQARISGAGTQAMTVATRPRHTTGKEELDMEDSVDKDYVVVEKQTVEINALADDQVVKKPSFTTITRRPSSRTSVVTRPISAFKPSSSSPTTPNTLAPMSYSPPFALEGTPPFAVRPGTSLPTAARKPSSSALSRPSSIPHALNILPPPLQAYAAEVSHRFSTSPGSLQTGALARALTNTAIRLIGTGANTAATVIARAASRRRPNIVRVSGDIDAAEDAVLRSAEEVARKAYALFELADARLVMWQQLARPATPTPVGAGTITSGPFMPVGTPPFAASPRRKSSSSSLGSEVMMLRQQEAAAGDAVVLYCKALAFIVKGTNEIQAYWESRASAYGNYTASVELNEMVQWLRTRFNECFEKAEWAKVRCAEDLPYIDRLVHDKAREVSRVAAIAEMQGEYSAAEVGYETSLWLLQALLDDVMYDPGKIRDEDKLGIEKLIYPIKLRLETLRKKMAEATLR</sequence>
<protein>
    <recommendedName>
        <fullName evidence="1">non-specific serine/threonine protein kinase</fullName>
        <ecNumber evidence="1">2.7.11.1</ecNumber>
    </recommendedName>
    <alternativeName>
        <fullName evidence="7">Autophagy-related protein 1</fullName>
    </alternativeName>
</protein>
<dbReference type="InterPro" id="IPR000719">
    <property type="entry name" value="Prot_kinase_dom"/>
</dbReference>
<dbReference type="FunCoup" id="A0A4Q1BFG6">
    <property type="interactions" value="110"/>
</dbReference>
<feature type="compositionally biased region" description="Polar residues" evidence="9">
    <location>
        <begin position="429"/>
        <end position="448"/>
    </location>
</feature>
<feature type="compositionally biased region" description="Polar residues" evidence="9">
    <location>
        <begin position="369"/>
        <end position="387"/>
    </location>
</feature>
<keyword evidence="6 8" id="KW-0067">ATP-binding</keyword>
<dbReference type="Gene3D" id="3.30.200.20">
    <property type="entry name" value="Phosphorylase Kinase, domain 1"/>
    <property type="match status" value="1"/>
</dbReference>
<dbReference type="Proteomes" id="UP000289152">
    <property type="component" value="Unassembled WGS sequence"/>
</dbReference>
<comment type="caution">
    <text evidence="11">The sequence shown here is derived from an EMBL/GenBank/DDBJ whole genome shotgun (WGS) entry which is preliminary data.</text>
</comment>
<feature type="binding site" evidence="8">
    <location>
        <position position="67"/>
    </location>
    <ligand>
        <name>ATP</name>
        <dbReference type="ChEBI" id="CHEBI:30616"/>
    </ligand>
</feature>
<feature type="region of interest" description="Disordered" evidence="9">
    <location>
        <begin position="472"/>
        <end position="495"/>
    </location>
</feature>
<gene>
    <name evidence="11" type="ORF">M231_06156</name>
</gene>
<evidence type="ECO:0000256" key="3">
    <source>
        <dbReference type="ARBA" id="ARBA00022679"/>
    </source>
</evidence>
<evidence type="ECO:0000259" key="10">
    <source>
        <dbReference type="PROSITE" id="PS50011"/>
    </source>
</evidence>
<dbReference type="GO" id="GO:0005776">
    <property type="term" value="C:autophagosome"/>
    <property type="evidence" value="ECO:0007669"/>
    <property type="project" value="TreeGrafter"/>
</dbReference>
<dbReference type="SUPFAM" id="SSF56112">
    <property type="entry name" value="Protein kinase-like (PK-like)"/>
    <property type="match status" value="1"/>
</dbReference>
<feature type="compositionally biased region" description="Low complexity" evidence="9">
    <location>
        <begin position="648"/>
        <end position="662"/>
    </location>
</feature>
<evidence type="ECO:0000313" key="11">
    <source>
        <dbReference type="EMBL" id="RXK36615.1"/>
    </source>
</evidence>
<dbReference type="PANTHER" id="PTHR24348">
    <property type="entry name" value="SERINE/THREONINE-PROTEIN KINASE UNC-51-RELATED"/>
    <property type="match status" value="1"/>
</dbReference>
<dbReference type="STRING" id="5217.A0A4Q1BFG6"/>
<dbReference type="InterPro" id="IPR045269">
    <property type="entry name" value="Atg1-like"/>
</dbReference>
<dbReference type="GO" id="GO:0034727">
    <property type="term" value="P:piecemeal microautophagy of the nucleus"/>
    <property type="evidence" value="ECO:0007669"/>
    <property type="project" value="TreeGrafter"/>
</dbReference>
<feature type="region of interest" description="Disordered" evidence="9">
    <location>
        <begin position="429"/>
        <end position="450"/>
    </location>
</feature>
<feature type="compositionally biased region" description="Low complexity" evidence="9">
    <location>
        <begin position="587"/>
        <end position="619"/>
    </location>
</feature>
<evidence type="ECO:0000256" key="6">
    <source>
        <dbReference type="ARBA" id="ARBA00022840"/>
    </source>
</evidence>
<dbReference type="PROSITE" id="PS00108">
    <property type="entry name" value="PROTEIN_KINASE_ST"/>
    <property type="match status" value="1"/>
</dbReference>
<evidence type="ECO:0000256" key="7">
    <source>
        <dbReference type="ARBA" id="ARBA00030237"/>
    </source>
</evidence>
<dbReference type="SMART" id="SM00220">
    <property type="entry name" value="S_TKc"/>
    <property type="match status" value="1"/>
</dbReference>
<evidence type="ECO:0000256" key="4">
    <source>
        <dbReference type="ARBA" id="ARBA00022741"/>
    </source>
</evidence>
<feature type="compositionally biased region" description="Basic and acidic residues" evidence="9">
    <location>
        <begin position="11"/>
        <end position="21"/>
    </location>
</feature>
<dbReference type="PROSITE" id="PS00107">
    <property type="entry name" value="PROTEIN_KINASE_ATP"/>
    <property type="match status" value="1"/>
</dbReference>
<keyword evidence="5 11" id="KW-0418">Kinase</keyword>
<dbReference type="FunFam" id="3.30.200.20:FF:000042">
    <property type="entry name" value="Aurora kinase A"/>
    <property type="match status" value="1"/>
</dbReference>
<name>A0A4Q1BFG6_TREME</name>